<evidence type="ECO:0000313" key="1">
    <source>
        <dbReference type="EMBL" id="KAK9994080.1"/>
    </source>
</evidence>
<accession>A0AAW2CCI4</accession>
<comment type="caution">
    <text evidence="1">The sequence shown here is derived from an EMBL/GenBank/DDBJ whole genome shotgun (WGS) entry which is preliminary data.</text>
</comment>
<sequence length="109" mass="12784">MCNKHNQKISSLELFQVGQKWEESRPGILERTVMICWGIWKDRNEVRHEDRLRSGQTVTRTSLSLLEDFQVANERPTATTERNHVVKWVAPQVGCYKVNVNKTVFSKRK</sequence>
<protein>
    <submittedName>
        <fullName evidence="1">Uncharacterized protein</fullName>
    </submittedName>
</protein>
<name>A0AAW2CCI4_9ROSI</name>
<organism evidence="1 2">
    <name type="scientific">Lithocarpus litseifolius</name>
    <dbReference type="NCBI Taxonomy" id="425828"/>
    <lineage>
        <taxon>Eukaryota</taxon>
        <taxon>Viridiplantae</taxon>
        <taxon>Streptophyta</taxon>
        <taxon>Embryophyta</taxon>
        <taxon>Tracheophyta</taxon>
        <taxon>Spermatophyta</taxon>
        <taxon>Magnoliopsida</taxon>
        <taxon>eudicotyledons</taxon>
        <taxon>Gunneridae</taxon>
        <taxon>Pentapetalae</taxon>
        <taxon>rosids</taxon>
        <taxon>fabids</taxon>
        <taxon>Fagales</taxon>
        <taxon>Fagaceae</taxon>
        <taxon>Lithocarpus</taxon>
    </lineage>
</organism>
<proteinExistence type="predicted"/>
<gene>
    <name evidence="1" type="ORF">SO802_023783</name>
</gene>
<reference evidence="1 2" key="1">
    <citation type="submission" date="2024-01" db="EMBL/GenBank/DDBJ databases">
        <title>A telomere-to-telomere, gap-free genome of sweet tea (Lithocarpus litseifolius).</title>
        <authorList>
            <person name="Zhou J."/>
        </authorList>
    </citation>
    <scope>NUCLEOTIDE SEQUENCE [LARGE SCALE GENOMIC DNA]</scope>
    <source>
        <strain evidence="1">Zhou-2022a</strain>
        <tissue evidence="1">Leaf</tissue>
    </source>
</reference>
<keyword evidence="2" id="KW-1185">Reference proteome</keyword>
<dbReference type="EMBL" id="JAZDWU010000008">
    <property type="protein sequence ID" value="KAK9994080.1"/>
    <property type="molecule type" value="Genomic_DNA"/>
</dbReference>
<evidence type="ECO:0000313" key="2">
    <source>
        <dbReference type="Proteomes" id="UP001459277"/>
    </source>
</evidence>
<dbReference type="AlphaFoldDB" id="A0AAW2CCI4"/>
<dbReference type="Proteomes" id="UP001459277">
    <property type="component" value="Unassembled WGS sequence"/>
</dbReference>